<proteinExistence type="predicted"/>
<gene>
    <name evidence="1" type="ORF">JOD17_003141</name>
</gene>
<evidence type="ECO:0000313" key="1">
    <source>
        <dbReference type="EMBL" id="MBM7634041.1"/>
    </source>
</evidence>
<reference evidence="1 2" key="1">
    <citation type="submission" date="2021-01" db="EMBL/GenBank/DDBJ databases">
        <title>Genomic Encyclopedia of Type Strains, Phase IV (KMG-IV): sequencing the most valuable type-strain genomes for metagenomic binning, comparative biology and taxonomic classification.</title>
        <authorList>
            <person name="Goeker M."/>
        </authorList>
    </citation>
    <scope>NUCLEOTIDE SEQUENCE [LARGE SCALE GENOMIC DNA]</scope>
    <source>
        <strain evidence="1 2">DSM 25540</strain>
    </source>
</reference>
<name>A0ABS2PGD2_9BACL</name>
<comment type="caution">
    <text evidence="1">The sequence shown here is derived from an EMBL/GenBank/DDBJ whole genome shotgun (WGS) entry which is preliminary data.</text>
</comment>
<sequence length="58" mass="7083">MIYEYHVPIPYEYLEIADQSPNKKQTFAKYVRGYIKSQYPEFEFVRIEKMNAICRKKS</sequence>
<organism evidence="1 2">
    <name type="scientific">Geomicrobium sediminis</name>
    <dbReference type="NCBI Taxonomy" id="1347788"/>
    <lineage>
        <taxon>Bacteria</taxon>
        <taxon>Bacillati</taxon>
        <taxon>Bacillota</taxon>
        <taxon>Bacilli</taxon>
        <taxon>Bacillales</taxon>
        <taxon>Geomicrobium</taxon>
    </lineage>
</organism>
<protein>
    <submittedName>
        <fullName evidence="1">Uncharacterized protein</fullName>
    </submittedName>
</protein>
<keyword evidence="2" id="KW-1185">Reference proteome</keyword>
<accession>A0ABS2PGD2</accession>
<dbReference type="Proteomes" id="UP000741863">
    <property type="component" value="Unassembled WGS sequence"/>
</dbReference>
<evidence type="ECO:0000313" key="2">
    <source>
        <dbReference type="Proteomes" id="UP000741863"/>
    </source>
</evidence>
<dbReference type="EMBL" id="JAFBEC010000009">
    <property type="protein sequence ID" value="MBM7634041.1"/>
    <property type="molecule type" value="Genomic_DNA"/>
</dbReference>